<feature type="compositionally biased region" description="Polar residues" evidence="1">
    <location>
        <begin position="214"/>
        <end position="223"/>
    </location>
</feature>
<sequence>MSPRTRRSAAAAAPSPPHAHRRATAARPPPAPPPPLRYLSRRPRHVRTHRLRHRSAAAAAQGSADRAATTASPAISERTHRLPVIPERPPPPPQLAAPALRRPRPHAAAARRPRRVRTHRLRRRPRSPPRRIKPKKQDPFSPRHHLRRIRGRRQVLSRAKDNDQDQKRPSALIDAAALQQIVAAILPTILQSLTVCEPDRRSQRNDHDHHRGRSYSNPSSRSNLVTTGRAQYSFLFHDRRAQEPPQRHTEVQWQRRRFETETFILKVDNYFRAANISDAVEVNVVVGKLVGDTAIFWLKHNKTH</sequence>
<organism evidence="2 3">
    <name type="scientific">Olpidium bornovanus</name>
    <dbReference type="NCBI Taxonomy" id="278681"/>
    <lineage>
        <taxon>Eukaryota</taxon>
        <taxon>Fungi</taxon>
        <taxon>Fungi incertae sedis</taxon>
        <taxon>Olpidiomycota</taxon>
        <taxon>Olpidiomycotina</taxon>
        <taxon>Olpidiomycetes</taxon>
        <taxon>Olpidiales</taxon>
        <taxon>Olpidiaceae</taxon>
        <taxon>Olpidium</taxon>
    </lineage>
</organism>
<feature type="compositionally biased region" description="Basic and acidic residues" evidence="1">
    <location>
        <begin position="158"/>
        <end position="168"/>
    </location>
</feature>
<evidence type="ECO:0000313" key="2">
    <source>
        <dbReference type="EMBL" id="KAG5455942.1"/>
    </source>
</evidence>
<feature type="compositionally biased region" description="Basic residues" evidence="1">
    <location>
        <begin position="142"/>
        <end position="155"/>
    </location>
</feature>
<feature type="region of interest" description="Disordered" evidence="1">
    <location>
        <begin position="200"/>
        <end position="223"/>
    </location>
</feature>
<feature type="compositionally biased region" description="Basic residues" evidence="1">
    <location>
        <begin position="101"/>
        <end position="134"/>
    </location>
</feature>
<feature type="compositionally biased region" description="Basic residues" evidence="1">
    <location>
        <begin position="39"/>
        <end position="55"/>
    </location>
</feature>
<reference evidence="2 3" key="1">
    <citation type="journal article" name="Sci. Rep.">
        <title>Genome-scale phylogenetic analyses confirm Olpidium as the closest living zoosporic fungus to the non-flagellated, terrestrial fungi.</title>
        <authorList>
            <person name="Chang Y."/>
            <person name="Rochon D."/>
            <person name="Sekimoto S."/>
            <person name="Wang Y."/>
            <person name="Chovatia M."/>
            <person name="Sandor L."/>
            <person name="Salamov A."/>
            <person name="Grigoriev I.V."/>
            <person name="Stajich J.E."/>
            <person name="Spatafora J.W."/>
        </authorList>
    </citation>
    <scope>NUCLEOTIDE SEQUENCE [LARGE SCALE GENOMIC DNA]</scope>
    <source>
        <strain evidence="2">S191</strain>
    </source>
</reference>
<protein>
    <submittedName>
        <fullName evidence="2">Uncharacterized protein</fullName>
    </submittedName>
</protein>
<dbReference type="Proteomes" id="UP000673691">
    <property type="component" value="Unassembled WGS sequence"/>
</dbReference>
<proteinExistence type="predicted"/>
<dbReference type="AlphaFoldDB" id="A0A8H7ZN09"/>
<comment type="caution">
    <text evidence="2">The sequence shown here is derived from an EMBL/GenBank/DDBJ whole genome shotgun (WGS) entry which is preliminary data.</text>
</comment>
<gene>
    <name evidence="2" type="ORF">BJ554DRAFT_4456</name>
</gene>
<feature type="non-terminal residue" evidence="2">
    <location>
        <position position="304"/>
    </location>
</feature>
<name>A0A8H7ZN09_9FUNG</name>
<feature type="region of interest" description="Disordered" evidence="1">
    <location>
        <begin position="1"/>
        <end position="168"/>
    </location>
</feature>
<feature type="compositionally biased region" description="Basic and acidic residues" evidence="1">
    <location>
        <begin position="200"/>
        <end position="209"/>
    </location>
</feature>
<accession>A0A8H7ZN09</accession>
<evidence type="ECO:0000313" key="3">
    <source>
        <dbReference type="Proteomes" id="UP000673691"/>
    </source>
</evidence>
<keyword evidence="3" id="KW-1185">Reference proteome</keyword>
<feature type="compositionally biased region" description="Low complexity" evidence="1">
    <location>
        <begin position="56"/>
        <end position="71"/>
    </location>
</feature>
<feature type="compositionally biased region" description="Pro residues" evidence="1">
    <location>
        <begin position="86"/>
        <end position="95"/>
    </location>
</feature>
<evidence type="ECO:0000256" key="1">
    <source>
        <dbReference type="SAM" id="MobiDB-lite"/>
    </source>
</evidence>
<feature type="compositionally biased region" description="Pro residues" evidence="1">
    <location>
        <begin position="27"/>
        <end position="36"/>
    </location>
</feature>
<dbReference type="EMBL" id="JAEFCI010012531">
    <property type="protein sequence ID" value="KAG5455942.1"/>
    <property type="molecule type" value="Genomic_DNA"/>
</dbReference>